<name>Q82WW6_NITEU</name>
<dbReference type="eggNOG" id="COG1595">
    <property type="taxonomic scope" value="Bacteria"/>
</dbReference>
<evidence type="ECO:0000259" key="6">
    <source>
        <dbReference type="Pfam" id="PF08281"/>
    </source>
</evidence>
<keyword evidence="8" id="KW-1185">Reference proteome</keyword>
<dbReference type="PANTHER" id="PTHR43133:SF63">
    <property type="entry name" value="RNA POLYMERASE SIGMA FACTOR FECI-RELATED"/>
    <property type="match status" value="1"/>
</dbReference>
<dbReference type="InterPro" id="IPR013249">
    <property type="entry name" value="RNA_pol_sigma70_r4_t2"/>
</dbReference>
<dbReference type="Gene3D" id="1.10.1740.10">
    <property type="match status" value="1"/>
</dbReference>
<dbReference type="PANTHER" id="PTHR43133">
    <property type="entry name" value="RNA POLYMERASE ECF-TYPE SIGMA FACTO"/>
    <property type="match status" value="1"/>
</dbReference>
<sequence>MTITYSGDELFLQLRGDLLNYLCRKLSKDEAADILQEIYLRWRRQDISSIENPRAFLFTVALNLIRDQARRQAHVQTYANTMQHLFQDKPADYDLAQHCDERRQIEYLQQALDQLPENVRHAFLLFRLDGLTFAEIALQMGISSKSVARYIQHASEHCLTALAQYR</sequence>
<evidence type="ECO:0000256" key="1">
    <source>
        <dbReference type="ARBA" id="ARBA00010641"/>
    </source>
</evidence>
<dbReference type="InterPro" id="IPR014284">
    <property type="entry name" value="RNA_pol_sigma-70_dom"/>
</dbReference>
<evidence type="ECO:0000313" key="8">
    <source>
        <dbReference type="Proteomes" id="UP000001416"/>
    </source>
</evidence>
<dbReference type="InterPro" id="IPR013325">
    <property type="entry name" value="RNA_pol_sigma_r2"/>
</dbReference>
<dbReference type="GeneID" id="87103744"/>
<dbReference type="GO" id="GO:0006352">
    <property type="term" value="P:DNA-templated transcription initiation"/>
    <property type="evidence" value="ECO:0007669"/>
    <property type="project" value="InterPro"/>
</dbReference>
<feature type="domain" description="RNA polymerase sigma factor 70 region 4 type 2" evidence="6">
    <location>
        <begin position="106"/>
        <end position="158"/>
    </location>
</feature>
<dbReference type="RefSeq" id="WP_011111171.1">
    <property type="nucleotide sequence ID" value="NC_004757.1"/>
</dbReference>
<comment type="similarity">
    <text evidence="1">Belongs to the sigma-70 factor family. ECF subfamily.</text>
</comment>
<accession>Q82WW6</accession>
<feature type="domain" description="RNA polymerase sigma-70 region 2" evidence="5">
    <location>
        <begin position="11"/>
        <end position="73"/>
    </location>
</feature>
<dbReference type="NCBIfam" id="TIGR02937">
    <property type="entry name" value="sigma70-ECF"/>
    <property type="match status" value="1"/>
</dbReference>
<dbReference type="Gene3D" id="1.10.10.10">
    <property type="entry name" value="Winged helix-like DNA-binding domain superfamily/Winged helix DNA-binding domain"/>
    <property type="match status" value="1"/>
</dbReference>
<dbReference type="SUPFAM" id="SSF88946">
    <property type="entry name" value="Sigma2 domain of RNA polymerase sigma factors"/>
    <property type="match status" value="1"/>
</dbReference>
<dbReference type="HOGENOM" id="CLU_047691_12_5_4"/>
<evidence type="ECO:0000259" key="5">
    <source>
        <dbReference type="Pfam" id="PF04542"/>
    </source>
</evidence>
<gene>
    <name evidence="7" type="ordered locus">NE0541</name>
</gene>
<dbReference type="InterPro" id="IPR013324">
    <property type="entry name" value="RNA_pol_sigma_r3/r4-like"/>
</dbReference>
<dbReference type="InterPro" id="IPR007627">
    <property type="entry name" value="RNA_pol_sigma70_r2"/>
</dbReference>
<reference evidence="7 8" key="1">
    <citation type="journal article" date="2003" name="J. Bacteriol.">
        <title>Complete genome sequence of the ammonia-oxidizing bacterium and obligate chemolithoautotroph Nitrosomonas europaea.</title>
        <authorList>
            <person name="Chain P."/>
            <person name="Lamerdin J."/>
            <person name="Larimer F."/>
            <person name="Regala W."/>
            <person name="Land M."/>
            <person name="Hauser L."/>
            <person name="Hooper A."/>
            <person name="Klotz M."/>
            <person name="Norton J."/>
            <person name="Sayavedra-Soto L."/>
            <person name="Arciero D."/>
            <person name="Hommes N."/>
            <person name="Whittaker M."/>
            <person name="Arp D."/>
        </authorList>
    </citation>
    <scope>NUCLEOTIDE SEQUENCE [LARGE SCALE GENOMIC DNA]</scope>
    <source>
        <strain evidence="8">ATCC 19718 / CIP 103999 / KCTC 2705 / NBRC 14298</strain>
    </source>
</reference>
<dbReference type="EMBL" id="AL954747">
    <property type="protein sequence ID" value="CAD84452.1"/>
    <property type="molecule type" value="Genomic_DNA"/>
</dbReference>
<dbReference type="PhylomeDB" id="Q82WW6"/>
<proteinExistence type="inferred from homology"/>
<evidence type="ECO:0000256" key="3">
    <source>
        <dbReference type="ARBA" id="ARBA00023082"/>
    </source>
</evidence>
<dbReference type="Proteomes" id="UP000001416">
    <property type="component" value="Chromosome"/>
</dbReference>
<keyword evidence="3" id="KW-0731">Sigma factor</keyword>
<dbReference type="OrthoDB" id="9784272at2"/>
<dbReference type="Pfam" id="PF08281">
    <property type="entry name" value="Sigma70_r4_2"/>
    <property type="match status" value="1"/>
</dbReference>
<organism evidence="7 8">
    <name type="scientific">Nitrosomonas europaea (strain ATCC 19718 / CIP 103999 / KCTC 2705 / NBRC 14298)</name>
    <dbReference type="NCBI Taxonomy" id="228410"/>
    <lineage>
        <taxon>Bacteria</taxon>
        <taxon>Pseudomonadati</taxon>
        <taxon>Pseudomonadota</taxon>
        <taxon>Betaproteobacteria</taxon>
        <taxon>Nitrosomonadales</taxon>
        <taxon>Nitrosomonadaceae</taxon>
        <taxon>Nitrosomonas</taxon>
    </lineage>
</organism>
<dbReference type="InterPro" id="IPR036388">
    <property type="entry name" value="WH-like_DNA-bd_sf"/>
</dbReference>
<dbReference type="KEGG" id="neu:NE0541"/>
<dbReference type="Pfam" id="PF04542">
    <property type="entry name" value="Sigma70_r2"/>
    <property type="match status" value="1"/>
</dbReference>
<protein>
    <submittedName>
        <fullName evidence="7">Sigma factor, ECF subfamily</fullName>
    </submittedName>
</protein>
<evidence type="ECO:0000256" key="2">
    <source>
        <dbReference type="ARBA" id="ARBA00023015"/>
    </source>
</evidence>
<evidence type="ECO:0000313" key="7">
    <source>
        <dbReference type="EMBL" id="CAD84452.1"/>
    </source>
</evidence>
<keyword evidence="4" id="KW-0804">Transcription</keyword>
<dbReference type="SUPFAM" id="SSF88659">
    <property type="entry name" value="Sigma3 and sigma4 domains of RNA polymerase sigma factors"/>
    <property type="match status" value="1"/>
</dbReference>
<evidence type="ECO:0000256" key="4">
    <source>
        <dbReference type="ARBA" id="ARBA00023163"/>
    </source>
</evidence>
<dbReference type="GO" id="GO:0003677">
    <property type="term" value="F:DNA binding"/>
    <property type="evidence" value="ECO:0007669"/>
    <property type="project" value="InterPro"/>
</dbReference>
<dbReference type="GO" id="GO:0016987">
    <property type="term" value="F:sigma factor activity"/>
    <property type="evidence" value="ECO:0007669"/>
    <property type="project" value="UniProtKB-KW"/>
</dbReference>
<dbReference type="AlphaFoldDB" id="Q82WW6"/>
<dbReference type="STRING" id="228410.NE0541"/>
<keyword evidence="2" id="KW-0805">Transcription regulation</keyword>
<dbReference type="InterPro" id="IPR039425">
    <property type="entry name" value="RNA_pol_sigma-70-like"/>
</dbReference>